<feature type="domain" description="HMG box" evidence="4">
    <location>
        <begin position="41"/>
        <end position="109"/>
    </location>
</feature>
<feature type="compositionally biased region" description="Basic and acidic residues" evidence="3">
    <location>
        <begin position="17"/>
        <end position="27"/>
    </location>
</feature>
<organism evidence="5 6">
    <name type="scientific">Streblomastix strix</name>
    <dbReference type="NCBI Taxonomy" id="222440"/>
    <lineage>
        <taxon>Eukaryota</taxon>
        <taxon>Metamonada</taxon>
        <taxon>Preaxostyla</taxon>
        <taxon>Oxymonadida</taxon>
        <taxon>Streblomastigidae</taxon>
        <taxon>Streblomastix</taxon>
    </lineage>
</organism>
<gene>
    <name evidence="5" type="ORF">EZS28_027043</name>
</gene>
<sequence>MGSQSKKFENSNTMPKAGEKKPVDKAAPKKAAPKAKVAKKSKKPQTAYFIFSGEKRAEVSKANPALRNNEVVTELAERWKGVSDSEEKKYTDKAAAEKKKFEDDKKAAAELRKNKRAEKKSA</sequence>
<dbReference type="OrthoDB" id="5550281at2759"/>
<feature type="region of interest" description="Disordered" evidence="3">
    <location>
        <begin position="79"/>
        <end position="122"/>
    </location>
</feature>
<dbReference type="Proteomes" id="UP000324800">
    <property type="component" value="Unassembled WGS sequence"/>
</dbReference>
<evidence type="ECO:0000259" key="4">
    <source>
        <dbReference type="PROSITE" id="PS50118"/>
    </source>
</evidence>
<dbReference type="GO" id="GO:0005634">
    <property type="term" value="C:nucleus"/>
    <property type="evidence" value="ECO:0007669"/>
    <property type="project" value="UniProtKB-UniRule"/>
</dbReference>
<feature type="DNA-binding region" description="HMG box" evidence="2">
    <location>
        <begin position="41"/>
        <end position="109"/>
    </location>
</feature>
<dbReference type="Pfam" id="PF00505">
    <property type="entry name" value="HMG_box"/>
    <property type="match status" value="1"/>
</dbReference>
<feature type="region of interest" description="Disordered" evidence="3">
    <location>
        <begin position="1"/>
        <end position="46"/>
    </location>
</feature>
<feature type="compositionally biased region" description="Basic residues" evidence="3">
    <location>
        <begin position="31"/>
        <end position="43"/>
    </location>
</feature>
<comment type="caution">
    <text evidence="5">The sequence shown here is derived from an EMBL/GenBank/DDBJ whole genome shotgun (WGS) entry which is preliminary data.</text>
</comment>
<feature type="compositionally biased region" description="Basic and acidic residues" evidence="3">
    <location>
        <begin position="79"/>
        <end position="112"/>
    </location>
</feature>
<dbReference type="EMBL" id="SNRW01009828">
    <property type="protein sequence ID" value="KAA6377430.1"/>
    <property type="molecule type" value="Genomic_DNA"/>
</dbReference>
<dbReference type="InterPro" id="IPR009071">
    <property type="entry name" value="HMG_box_dom"/>
</dbReference>
<dbReference type="PANTHER" id="PTHR48112">
    <property type="entry name" value="HIGH MOBILITY GROUP PROTEIN DSP1"/>
    <property type="match status" value="1"/>
</dbReference>
<proteinExistence type="predicted"/>
<feature type="compositionally biased region" description="Basic residues" evidence="3">
    <location>
        <begin position="113"/>
        <end position="122"/>
    </location>
</feature>
<dbReference type="Gene3D" id="1.10.30.10">
    <property type="entry name" value="High mobility group box domain"/>
    <property type="match status" value="1"/>
</dbReference>
<evidence type="ECO:0000313" key="5">
    <source>
        <dbReference type="EMBL" id="KAA6377430.1"/>
    </source>
</evidence>
<dbReference type="GO" id="GO:0003677">
    <property type="term" value="F:DNA binding"/>
    <property type="evidence" value="ECO:0007669"/>
    <property type="project" value="UniProtKB-UniRule"/>
</dbReference>
<dbReference type="InterPro" id="IPR036910">
    <property type="entry name" value="HMG_box_dom_sf"/>
</dbReference>
<evidence type="ECO:0000313" key="6">
    <source>
        <dbReference type="Proteomes" id="UP000324800"/>
    </source>
</evidence>
<keyword evidence="2" id="KW-0539">Nucleus</keyword>
<dbReference type="InterPro" id="IPR050342">
    <property type="entry name" value="HMGB"/>
</dbReference>
<dbReference type="PROSITE" id="PS50118">
    <property type="entry name" value="HMG_BOX_2"/>
    <property type="match status" value="1"/>
</dbReference>
<evidence type="ECO:0000256" key="3">
    <source>
        <dbReference type="SAM" id="MobiDB-lite"/>
    </source>
</evidence>
<reference evidence="5 6" key="1">
    <citation type="submission" date="2019-03" db="EMBL/GenBank/DDBJ databases">
        <title>Single cell metagenomics reveals metabolic interactions within the superorganism composed of flagellate Streblomastix strix and complex community of Bacteroidetes bacteria on its surface.</title>
        <authorList>
            <person name="Treitli S.C."/>
            <person name="Kolisko M."/>
            <person name="Husnik F."/>
            <person name="Keeling P."/>
            <person name="Hampl V."/>
        </authorList>
    </citation>
    <scope>NUCLEOTIDE SEQUENCE [LARGE SCALE GENOMIC DNA]</scope>
    <source>
        <strain evidence="5">ST1C</strain>
    </source>
</reference>
<feature type="compositionally biased region" description="Polar residues" evidence="3">
    <location>
        <begin position="1"/>
        <end position="14"/>
    </location>
</feature>
<dbReference type="SUPFAM" id="SSF47095">
    <property type="entry name" value="HMG-box"/>
    <property type="match status" value="1"/>
</dbReference>
<name>A0A5J4V539_9EUKA</name>
<keyword evidence="1 2" id="KW-0238">DNA-binding</keyword>
<dbReference type="SMART" id="SM00398">
    <property type="entry name" value="HMG"/>
    <property type="match status" value="1"/>
</dbReference>
<evidence type="ECO:0000256" key="1">
    <source>
        <dbReference type="ARBA" id="ARBA00023125"/>
    </source>
</evidence>
<dbReference type="CDD" id="cd00084">
    <property type="entry name" value="HMG-box_SF"/>
    <property type="match status" value="1"/>
</dbReference>
<dbReference type="AlphaFoldDB" id="A0A5J4V539"/>
<protein>
    <recommendedName>
        <fullName evidence="4">HMG box domain-containing protein</fullName>
    </recommendedName>
</protein>
<evidence type="ECO:0000256" key="2">
    <source>
        <dbReference type="PROSITE-ProRule" id="PRU00267"/>
    </source>
</evidence>
<accession>A0A5J4V539</accession>